<comment type="caution">
    <text evidence="2">The sequence shown here is derived from an EMBL/GenBank/DDBJ whole genome shotgun (WGS) entry which is preliminary data.</text>
</comment>
<keyword evidence="1" id="KW-0812">Transmembrane</keyword>
<reference evidence="2 3" key="1">
    <citation type="submission" date="2016-12" db="EMBL/GenBank/DDBJ databases">
        <title>Domibacillus antri genome sequencing.</title>
        <authorList>
            <person name="Verma A."/>
            <person name="Krishnamurthi S."/>
        </authorList>
    </citation>
    <scope>NUCLEOTIDE SEQUENCE [LARGE SCALE GENOMIC DNA]</scope>
    <source>
        <strain evidence="2 3">XD80</strain>
    </source>
</reference>
<dbReference type="EMBL" id="MSDU01000008">
    <property type="protein sequence ID" value="OLN23346.1"/>
    <property type="molecule type" value="Genomic_DNA"/>
</dbReference>
<dbReference type="AlphaFoldDB" id="A0A1Q8Q7N0"/>
<organism evidence="2 3">
    <name type="scientific">Domibacillus antri</name>
    <dbReference type="NCBI Taxonomy" id="1714264"/>
    <lineage>
        <taxon>Bacteria</taxon>
        <taxon>Bacillati</taxon>
        <taxon>Bacillota</taxon>
        <taxon>Bacilli</taxon>
        <taxon>Bacillales</taxon>
        <taxon>Bacillaceae</taxon>
        <taxon>Domibacillus</taxon>
    </lineage>
</organism>
<sequence length="110" mass="12302">MGGGAFIFWKNEDGFTLSESILALSALLIAATVILPLCFKMAAETSSRWEQQEGMRRLYEEAEWRIYEPAAFSHEVDQPNFSGRIFWKTENGKDQACVSAAGKTTCVSEQ</sequence>
<accession>A0A1Q8Q7N0</accession>
<name>A0A1Q8Q7N0_9BACI</name>
<feature type="transmembrane region" description="Helical" evidence="1">
    <location>
        <begin position="20"/>
        <end position="39"/>
    </location>
</feature>
<evidence type="ECO:0008006" key="4">
    <source>
        <dbReference type="Google" id="ProtNLM"/>
    </source>
</evidence>
<proteinExistence type="predicted"/>
<evidence type="ECO:0000313" key="2">
    <source>
        <dbReference type="EMBL" id="OLN23346.1"/>
    </source>
</evidence>
<evidence type="ECO:0000256" key="1">
    <source>
        <dbReference type="SAM" id="Phobius"/>
    </source>
</evidence>
<keyword evidence="3" id="KW-1185">Reference proteome</keyword>
<gene>
    <name evidence="2" type="ORF">BTO30_05105</name>
</gene>
<dbReference type="OrthoDB" id="2973611at2"/>
<dbReference type="Proteomes" id="UP000185568">
    <property type="component" value="Unassembled WGS sequence"/>
</dbReference>
<keyword evidence="1" id="KW-1133">Transmembrane helix</keyword>
<keyword evidence="1" id="KW-0472">Membrane</keyword>
<dbReference type="STRING" id="1714264.BTO30_05105"/>
<evidence type="ECO:0000313" key="3">
    <source>
        <dbReference type="Proteomes" id="UP000185568"/>
    </source>
</evidence>
<protein>
    <recommendedName>
        <fullName evidence="4">Prepilin-type N-terminal cleavage/methylation domain-containing protein</fullName>
    </recommendedName>
</protein>
<dbReference type="RefSeq" id="WP_075397639.1">
    <property type="nucleotide sequence ID" value="NZ_MSDU01000008.1"/>
</dbReference>